<dbReference type="InterPro" id="IPR002750">
    <property type="entry name" value="CobE/GbiG_C"/>
</dbReference>
<feature type="domain" description="Cobalamin synthesis G N-terminal" evidence="2">
    <location>
        <begin position="63"/>
        <end position="142"/>
    </location>
</feature>
<dbReference type="GO" id="GO:0009236">
    <property type="term" value="P:cobalamin biosynthetic process"/>
    <property type="evidence" value="ECO:0007669"/>
    <property type="project" value="InterPro"/>
</dbReference>
<dbReference type="KEGG" id="lfc:LFE_2446"/>
<reference evidence="5" key="2">
    <citation type="submission" date="2012-03" db="EMBL/GenBank/DDBJ databases">
        <title>The complete genome sequence of the pioneer microbe on fresh volcanic deposit, Leptospirillum ferrooxidans strain C2-3.</title>
        <authorList>
            <person name="Fujimura R."/>
            <person name="Sato Y."/>
            <person name="Nishizawa T."/>
            <person name="Nanba K."/>
            <person name="Oshima K."/>
            <person name="Hattori M."/>
            <person name="Kamijo T."/>
            <person name="Ohta H."/>
        </authorList>
    </citation>
    <scope>NUCLEOTIDE SEQUENCE [LARGE SCALE GENOMIC DNA]</scope>
    <source>
        <strain evidence="5">C2-3</strain>
    </source>
</reference>
<accession>I0IS68</accession>
<dbReference type="OrthoDB" id="9781023at2"/>
<dbReference type="Gene3D" id="3.40.50.11220">
    <property type="match status" value="1"/>
</dbReference>
<dbReference type="EMBL" id="AP012342">
    <property type="protein sequence ID" value="BAM08117.1"/>
    <property type="molecule type" value="Genomic_DNA"/>
</dbReference>
<sequence>MESIPVLTTAKEKIAIITITRPGLEKAAALLKGLDATLYVSERYAGEAPEGAVIFDGVVKNLLPGLFDSYDGIILVMALGIVVRTIAPLIVDKKKDPGIVVIDVTGRFAISLLSGHLGGANALAREAGEILGAIPVITTGTDVRDTIAPDMMAKEIGADLTPFDLLKRVSSAIVDGDRVLVLNPEKIPFTQLSGTLKPNILLHGEWPDPMPLARAAIVISSSSAPPTDLLPVHVTIHPRVLAVGIGCNRGTSAKEIISLVEQTLEKANLSVSSIARFATIDLKKDEEGILETARFFNRPLEIYTREELSQIDSPNPSEVVRSHVGTPGVSEPAALLAIRLHAPFPDGSGELSIEKVKSENATMAVARWKAREATSES</sequence>
<dbReference type="InterPro" id="IPR038029">
    <property type="entry name" value="GbiG_N_sf"/>
</dbReference>
<proteinExistence type="predicted"/>
<dbReference type="Pfam" id="PF11761">
    <property type="entry name" value="CbiG_mid"/>
    <property type="match status" value="1"/>
</dbReference>
<dbReference type="Proteomes" id="UP000007382">
    <property type="component" value="Chromosome"/>
</dbReference>
<dbReference type="Gene3D" id="3.30.420.180">
    <property type="entry name" value="CobE/GbiG C-terminal domain"/>
    <property type="match status" value="1"/>
</dbReference>
<keyword evidence="5" id="KW-1185">Reference proteome</keyword>
<reference evidence="4 5" key="1">
    <citation type="journal article" date="2012" name="J. Bacteriol.">
        <title>Complete Genome Sequence of Leptospirillum ferrooxidans Strain C2-3, Isolated from a Fresh Volcanic Ash Deposit on the Island of Miyake, Japan.</title>
        <authorList>
            <person name="Fujimura R."/>
            <person name="Sato Y."/>
            <person name="Nishizawa T."/>
            <person name="Oshima K."/>
            <person name="Kim S.-W."/>
            <person name="Hattori M."/>
            <person name="Kamijo T."/>
            <person name="Ohta H."/>
        </authorList>
    </citation>
    <scope>NUCLEOTIDE SEQUENCE [LARGE SCALE GENOMIC DNA]</scope>
    <source>
        <strain evidence="4 5">C2-3</strain>
    </source>
</reference>
<dbReference type="SUPFAM" id="SSF159672">
    <property type="entry name" value="CbiG N-terminal domain-like"/>
    <property type="match status" value="1"/>
</dbReference>
<dbReference type="Pfam" id="PF11760">
    <property type="entry name" value="CbiG_N"/>
    <property type="match status" value="1"/>
</dbReference>
<dbReference type="PANTHER" id="PTHR37477">
    <property type="entry name" value="COBALT-PRECORRIN-5A HYDROLASE"/>
    <property type="match status" value="1"/>
</dbReference>
<dbReference type="HOGENOM" id="CLU_028397_0_0_0"/>
<dbReference type="InterPro" id="IPR036518">
    <property type="entry name" value="CobE/GbiG_C_sf"/>
</dbReference>
<gene>
    <name evidence="4" type="primary">cbiG</name>
    <name evidence="4" type="ordered locus">LFE_2446</name>
</gene>
<dbReference type="RefSeq" id="WP_014450600.1">
    <property type="nucleotide sequence ID" value="NC_017094.1"/>
</dbReference>
<evidence type="ECO:0000313" key="5">
    <source>
        <dbReference type="Proteomes" id="UP000007382"/>
    </source>
</evidence>
<evidence type="ECO:0000259" key="1">
    <source>
        <dbReference type="Pfam" id="PF01890"/>
    </source>
</evidence>
<protein>
    <submittedName>
        <fullName evidence="4">Putative cobalamin biosynthesis protein</fullName>
    </submittedName>
</protein>
<dbReference type="PANTHER" id="PTHR37477:SF1">
    <property type="entry name" value="COBALT-PRECORRIN-5A HYDROLASE"/>
    <property type="match status" value="1"/>
</dbReference>
<dbReference type="eggNOG" id="COG2073">
    <property type="taxonomic scope" value="Bacteria"/>
</dbReference>
<name>I0IS68_LEPFC</name>
<evidence type="ECO:0000259" key="2">
    <source>
        <dbReference type="Pfam" id="PF11760"/>
    </source>
</evidence>
<dbReference type="InterPro" id="IPR052553">
    <property type="entry name" value="CbiG_hydrolase"/>
</dbReference>
<dbReference type="AlphaFoldDB" id="I0IS68"/>
<dbReference type="PATRIC" id="fig|1162668.3.peg.2903"/>
<feature type="domain" description="Cobalamin biosynthesis central region" evidence="3">
    <location>
        <begin position="147"/>
        <end position="225"/>
    </location>
</feature>
<organism evidence="4 5">
    <name type="scientific">Leptospirillum ferrooxidans (strain C2-3)</name>
    <dbReference type="NCBI Taxonomy" id="1162668"/>
    <lineage>
        <taxon>Bacteria</taxon>
        <taxon>Pseudomonadati</taxon>
        <taxon>Nitrospirota</taxon>
        <taxon>Nitrospiria</taxon>
        <taxon>Nitrospirales</taxon>
        <taxon>Nitrospiraceae</taxon>
        <taxon>Leptospirillum</taxon>
    </lineage>
</organism>
<evidence type="ECO:0000259" key="3">
    <source>
        <dbReference type="Pfam" id="PF11761"/>
    </source>
</evidence>
<evidence type="ECO:0000313" key="4">
    <source>
        <dbReference type="EMBL" id="BAM08117.1"/>
    </source>
</evidence>
<feature type="domain" description="CobE/GbiG C-terminal" evidence="1">
    <location>
        <begin position="241"/>
        <end position="366"/>
    </location>
</feature>
<dbReference type="Pfam" id="PF01890">
    <property type="entry name" value="CbiG_C"/>
    <property type="match status" value="1"/>
</dbReference>
<dbReference type="SUPFAM" id="SSF159664">
    <property type="entry name" value="CobE/GbiG C-terminal domain-like"/>
    <property type="match status" value="1"/>
</dbReference>
<dbReference type="STRING" id="1162668.LFE_2446"/>
<dbReference type="InterPro" id="IPR021744">
    <property type="entry name" value="CbiG_N"/>
</dbReference>
<dbReference type="InterPro" id="IPR021745">
    <property type="entry name" value="CbiG_mid"/>
</dbReference>